<evidence type="ECO:0000313" key="3">
    <source>
        <dbReference type="Proteomes" id="UP000290567"/>
    </source>
</evidence>
<keyword evidence="2" id="KW-0808">Transferase</keyword>
<dbReference type="InterPro" id="IPR002818">
    <property type="entry name" value="DJ-1/PfpI"/>
</dbReference>
<evidence type="ECO:0000313" key="2">
    <source>
        <dbReference type="EMBL" id="GCF94122.1"/>
    </source>
</evidence>
<dbReference type="PANTHER" id="PTHR48094:SF19">
    <property type="entry name" value="DJ-1_PFPI DOMAIN-CONTAINING PROTEIN"/>
    <property type="match status" value="1"/>
</dbReference>
<dbReference type="GO" id="GO:0005737">
    <property type="term" value="C:cytoplasm"/>
    <property type="evidence" value="ECO:0007669"/>
    <property type="project" value="TreeGrafter"/>
</dbReference>
<dbReference type="CDD" id="cd03140">
    <property type="entry name" value="GATase1_PfpI_3"/>
    <property type="match status" value="1"/>
</dbReference>
<dbReference type="Pfam" id="PF01965">
    <property type="entry name" value="DJ-1_PfpI"/>
    <property type="match status" value="1"/>
</dbReference>
<dbReference type="PANTHER" id="PTHR48094">
    <property type="entry name" value="PROTEIN/NUCLEIC ACID DEGLYCASE DJ-1-RELATED"/>
    <property type="match status" value="1"/>
</dbReference>
<dbReference type="Gene3D" id="3.40.50.880">
    <property type="match status" value="1"/>
</dbReference>
<feature type="domain" description="DJ-1/PfpI" evidence="1">
    <location>
        <begin position="4"/>
        <end position="163"/>
    </location>
</feature>
<sequence>MKQTAIFFLVDQYADWEGAYLSALLNRSEQWTIKTAALQDEVTSIGGFTTKVDYRLADLPEQAELFVLIGGNTWDFENEQLKSRVKRDLENGVVVGAICGAVDYLAKNGLLTSYAHTGNTIFFWSDYSNYTNPADFIEQQAVRDRNLVTANGTAPLEFTEQLLLALDFDTAEEVEKTVAMYRLGYYQYCETYGNPYLS</sequence>
<dbReference type="AlphaFoldDB" id="A0A4P5PEQ0"/>
<name>A0A4P5PEQ0_9ENTE</name>
<dbReference type="OrthoDB" id="6003696at2"/>
<keyword evidence="2" id="KW-0315">Glutamine amidotransferase</keyword>
<protein>
    <submittedName>
        <fullName evidence="2">Glutamine amidotransferase</fullName>
    </submittedName>
</protein>
<dbReference type="SUPFAM" id="SSF52317">
    <property type="entry name" value="Class I glutamine amidotransferase-like"/>
    <property type="match status" value="1"/>
</dbReference>
<proteinExistence type="predicted"/>
<dbReference type="GO" id="GO:0016740">
    <property type="term" value="F:transferase activity"/>
    <property type="evidence" value="ECO:0007669"/>
    <property type="project" value="UniProtKB-KW"/>
</dbReference>
<organism evidence="2 3">
    <name type="scientific">Enterococcus florum</name>
    <dbReference type="NCBI Taxonomy" id="2480627"/>
    <lineage>
        <taxon>Bacteria</taxon>
        <taxon>Bacillati</taxon>
        <taxon>Bacillota</taxon>
        <taxon>Bacilli</taxon>
        <taxon>Lactobacillales</taxon>
        <taxon>Enterococcaceae</taxon>
        <taxon>Enterococcus</taxon>
    </lineage>
</organism>
<dbReference type="Proteomes" id="UP000290567">
    <property type="component" value="Unassembled WGS sequence"/>
</dbReference>
<dbReference type="RefSeq" id="WP_146622564.1">
    <property type="nucleotide sequence ID" value="NZ_BJCC01000015.1"/>
</dbReference>
<keyword evidence="3" id="KW-1185">Reference proteome</keyword>
<comment type="caution">
    <text evidence="2">The sequence shown here is derived from an EMBL/GenBank/DDBJ whole genome shotgun (WGS) entry which is preliminary data.</text>
</comment>
<dbReference type="EMBL" id="BJCC01000015">
    <property type="protein sequence ID" value="GCF94122.1"/>
    <property type="molecule type" value="Genomic_DNA"/>
</dbReference>
<dbReference type="InterPro" id="IPR050325">
    <property type="entry name" value="Prot/Nucl_acid_deglycase"/>
</dbReference>
<evidence type="ECO:0000259" key="1">
    <source>
        <dbReference type="Pfam" id="PF01965"/>
    </source>
</evidence>
<gene>
    <name evidence="2" type="ORF">NRIC_20130</name>
</gene>
<accession>A0A4P5PEQ0</accession>
<reference evidence="3" key="1">
    <citation type="submission" date="2019-02" db="EMBL/GenBank/DDBJ databases">
        <title>Draft genome sequence of Enterococcus sp. Gos25-1.</title>
        <authorList>
            <person name="Tanaka N."/>
            <person name="Shiwa Y."/>
            <person name="Fujita N."/>
        </authorList>
    </citation>
    <scope>NUCLEOTIDE SEQUENCE [LARGE SCALE GENOMIC DNA]</scope>
    <source>
        <strain evidence="3">Gos25-1</strain>
    </source>
</reference>
<dbReference type="InterPro" id="IPR029062">
    <property type="entry name" value="Class_I_gatase-like"/>
</dbReference>